<dbReference type="InterPro" id="IPR016039">
    <property type="entry name" value="Thiolase-like"/>
</dbReference>
<keyword evidence="7" id="KW-1185">Reference proteome</keyword>
<evidence type="ECO:0000256" key="2">
    <source>
        <dbReference type="ARBA" id="ARBA00022553"/>
    </source>
</evidence>
<dbReference type="SUPFAM" id="SSF53901">
    <property type="entry name" value="Thiolase-like"/>
    <property type="match status" value="2"/>
</dbReference>
<accession>A0ABU3QL62</accession>
<dbReference type="InterPro" id="IPR020841">
    <property type="entry name" value="PKS_Beta-ketoAc_synthase_dom"/>
</dbReference>
<organism evidence="6 7">
    <name type="scientific">Streptomyces tamarix</name>
    <dbReference type="NCBI Taxonomy" id="3078565"/>
    <lineage>
        <taxon>Bacteria</taxon>
        <taxon>Bacillati</taxon>
        <taxon>Actinomycetota</taxon>
        <taxon>Actinomycetes</taxon>
        <taxon>Kitasatosporales</taxon>
        <taxon>Streptomycetaceae</taxon>
        <taxon>Streptomyces</taxon>
    </lineage>
</organism>
<dbReference type="Pfam" id="PF00109">
    <property type="entry name" value="ketoacyl-synt"/>
    <property type="match status" value="3"/>
</dbReference>
<dbReference type="InterPro" id="IPR014030">
    <property type="entry name" value="Ketoacyl_synth_N"/>
</dbReference>
<proteinExistence type="inferred from homology"/>
<dbReference type="PANTHER" id="PTHR43775:SF37">
    <property type="entry name" value="SI:DKEY-61P9.11"/>
    <property type="match status" value="1"/>
</dbReference>
<dbReference type="InterPro" id="IPR014031">
    <property type="entry name" value="Ketoacyl_synth_C"/>
</dbReference>
<dbReference type="PANTHER" id="PTHR43775">
    <property type="entry name" value="FATTY ACID SYNTHASE"/>
    <property type="match status" value="1"/>
</dbReference>
<dbReference type="EMBL" id="JAWCTQ010000014">
    <property type="protein sequence ID" value="MDT9683122.1"/>
    <property type="molecule type" value="Genomic_DNA"/>
</dbReference>
<dbReference type="InterPro" id="IPR050091">
    <property type="entry name" value="PKS_NRPS_Biosynth_Enz"/>
</dbReference>
<keyword evidence="2" id="KW-0597">Phosphoprotein</keyword>
<keyword evidence="3" id="KW-0808">Transferase</keyword>
<sequence length="792" mass="83420">MRASPPGRPLVAVVGAGLAVPGAADPEELWRLVRRGRPVFREPRTRFAPDDFWARDPDAEDRTYGRVFGELTAFTPHPRLEEQWTAPGQGDLQAAWLRHSLLQALDAPHTPPGSRFALFLAATTEASHEWDAALAADLAATGIARHLPGDHETARVRVRDRLEAADPSAALPHHHYQPHALARRAMRGVVPDGTPVLVVDNICPAGLYAVDLGVRHLLAGETDVAVCGGVSSHGPLRQVYFAKMGALTPSGHVRAFDAHADGTAFSDGAAVVVLKLLERARRDGDEIHGVLAGFGGASDGSGKAIFAPRSEGQIIAMRRALAVNGLDPGQVGWVVAHGTATVTGDATEARSLAAVHPGGVDVTSDKPVVGHTGMACGVVSVIQILNGLRRAAVPAQPCFTTPQRTTPAAVRVRPSEHPLPPARPPSGEGRTGAARRVAGAFACGLGGINGHLLVQHPDSPADGLVSGALRSEDEVALIDWDALLPGAPTRQEVHDNLVAGRAPTARRHFPEPHPLPPFQQTRVAPRVAAQVDRLHLMALSLVHSCLHRPGFDWRELRARTGVFGAHHGPTRLAADSTVRCFRTRLTRRLTGGEGGESGEDAEAATRFFAAHAERTAPIGPYTLAGRMPSVALGWIANRYDLHGPTMMLDSGPDSGLAAVHVAADHLRTADLDLALVLGCSTAPPETVSHALGVAASDVAQGLFLLVLARHSTAESRGWPRIATLRTSLLPPTPTPYADAAPPRPTYLAADGTIAVLRAALGAAPGPHLVTSGRYAPAVTVERRTATAPPRSR</sequence>
<feature type="domain" description="Ketosynthase family 3 (KS3)" evidence="5">
    <location>
        <begin position="8"/>
        <end position="456"/>
    </location>
</feature>
<evidence type="ECO:0000256" key="4">
    <source>
        <dbReference type="SAM" id="MobiDB-lite"/>
    </source>
</evidence>
<evidence type="ECO:0000259" key="5">
    <source>
        <dbReference type="PROSITE" id="PS52004"/>
    </source>
</evidence>
<reference evidence="6 7" key="1">
    <citation type="submission" date="2023-09" db="EMBL/GenBank/DDBJ databases">
        <title>Streptomyces sp. nov.: A antagonism against Alternaria gaisen Producing Streptochlin, Isolated from Tamarix root soil.</title>
        <authorList>
            <person name="Chen Y."/>
        </authorList>
    </citation>
    <scope>NUCLEOTIDE SEQUENCE [LARGE SCALE GENOMIC DNA]</scope>
    <source>
        <strain evidence="6 7">TRM76323</strain>
    </source>
</reference>
<evidence type="ECO:0000313" key="6">
    <source>
        <dbReference type="EMBL" id="MDT9683122.1"/>
    </source>
</evidence>
<evidence type="ECO:0000256" key="3">
    <source>
        <dbReference type="RuleBase" id="RU003694"/>
    </source>
</evidence>
<gene>
    <name evidence="6" type="ORF">RND61_13720</name>
</gene>
<feature type="region of interest" description="Disordered" evidence="4">
    <location>
        <begin position="404"/>
        <end position="432"/>
    </location>
</feature>
<comment type="similarity">
    <text evidence="3">Belongs to the thiolase-like superfamily. Beta-ketoacyl-ACP synthases family.</text>
</comment>
<dbReference type="Gene3D" id="3.40.47.10">
    <property type="match status" value="2"/>
</dbReference>
<dbReference type="CDD" id="cd00833">
    <property type="entry name" value="PKS"/>
    <property type="match status" value="1"/>
</dbReference>
<dbReference type="Pfam" id="PF02801">
    <property type="entry name" value="Ketoacyl-synt_C"/>
    <property type="match status" value="1"/>
</dbReference>
<evidence type="ECO:0000313" key="7">
    <source>
        <dbReference type="Proteomes" id="UP001250181"/>
    </source>
</evidence>
<dbReference type="Proteomes" id="UP001250181">
    <property type="component" value="Unassembled WGS sequence"/>
</dbReference>
<dbReference type="SMART" id="SM00825">
    <property type="entry name" value="PKS_KS"/>
    <property type="match status" value="1"/>
</dbReference>
<comment type="caution">
    <text evidence="6">The sequence shown here is derived from an EMBL/GenBank/DDBJ whole genome shotgun (WGS) entry which is preliminary data.</text>
</comment>
<name>A0ABU3QL62_9ACTN</name>
<protein>
    <submittedName>
        <fullName evidence="6">Beta-ketoacyl synthase N-terminal-like domain-containing protein</fullName>
    </submittedName>
</protein>
<evidence type="ECO:0000256" key="1">
    <source>
        <dbReference type="ARBA" id="ARBA00022450"/>
    </source>
</evidence>
<dbReference type="RefSeq" id="WP_315878199.1">
    <property type="nucleotide sequence ID" value="NZ_JAWCTQ010000014.1"/>
</dbReference>
<keyword evidence="1" id="KW-0596">Phosphopantetheine</keyword>
<dbReference type="PROSITE" id="PS52004">
    <property type="entry name" value="KS3_2"/>
    <property type="match status" value="1"/>
</dbReference>